<evidence type="ECO:0000259" key="2">
    <source>
        <dbReference type="Pfam" id="PF00011"/>
    </source>
</evidence>
<dbReference type="SUPFAM" id="SSF49764">
    <property type="entry name" value="HSP20-like chaperones"/>
    <property type="match status" value="1"/>
</dbReference>
<protein>
    <submittedName>
        <fullName evidence="3">Small heat shock protein 20.4</fullName>
    </submittedName>
</protein>
<reference evidence="3" key="1">
    <citation type="journal article" date="2015" name="PLoS ONE">
        <title>Stress Responses of Small Heat Shock Protein Genes in Lepidoptera Point to Limited Conservation of Function across Phylogeny.</title>
        <authorList>
            <person name="Zhang B."/>
            <person name="Zheng J."/>
            <person name="Peng Y."/>
            <person name="Liu X."/>
            <person name="Hoffmann A.A."/>
            <person name="Ma C.S."/>
        </authorList>
    </citation>
    <scope>NUCLEOTIDE SEQUENCE</scope>
</reference>
<dbReference type="EMBL" id="KP843901">
    <property type="protein sequence ID" value="AKS40080.1"/>
    <property type="molecule type" value="mRNA"/>
</dbReference>
<sequence>MEQLETAIGELMKHFPAQTTSGLQGSQYKININLNGFDEKEITVKAREGLVMVQAIHKSEDGGERNYLDVRSLPTFVKAESGSWTYDGNLLKVVFDVKESSSTTEVAETTESVEATQAPDREEIESQENDNTEQDADVGVRGDTELISNEIPKREETVEATTYAVNYNNDVEFVPVRLNENTQ</sequence>
<dbReference type="Gene3D" id="2.60.40.790">
    <property type="match status" value="1"/>
</dbReference>
<evidence type="ECO:0000313" key="3">
    <source>
        <dbReference type="EMBL" id="AKS40080.1"/>
    </source>
</evidence>
<feature type="compositionally biased region" description="Acidic residues" evidence="1">
    <location>
        <begin position="122"/>
        <end position="136"/>
    </location>
</feature>
<evidence type="ECO:0000256" key="1">
    <source>
        <dbReference type="SAM" id="MobiDB-lite"/>
    </source>
</evidence>
<keyword evidence="3" id="KW-0346">Stress response</keyword>
<feature type="domain" description="SHSP" evidence="2">
    <location>
        <begin position="26"/>
        <end position="76"/>
    </location>
</feature>
<name>A0A0K0XQX6_GRAMO</name>
<dbReference type="InterPro" id="IPR008978">
    <property type="entry name" value="HSP20-like_chaperone"/>
</dbReference>
<dbReference type="AlphaFoldDB" id="A0A0K0XQX6"/>
<dbReference type="Pfam" id="PF00011">
    <property type="entry name" value="HSP20"/>
    <property type="match status" value="1"/>
</dbReference>
<feature type="region of interest" description="Disordered" evidence="1">
    <location>
        <begin position="105"/>
        <end position="144"/>
    </location>
</feature>
<accession>A0A0K0XQX6</accession>
<organism evidence="3">
    <name type="scientific">Grapholita molesta</name>
    <name type="common">Oriental fruit moth</name>
    <name type="synonym">Cydia molesta</name>
    <dbReference type="NCBI Taxonomy" id="192188"/>
    <lineage>
        <taxon>Eukaryota</taxon>
        <taxon>Metazoa</taxon>
        <taxon>Ecdysozoa</taxon>
        <taxon>Arthropoda</taxon>
        <taxon>Hexapoda</taxon>
        <taxon>Insecta</taxon>
        <taxon>Pterygota</taxon>
        <taxon>Neoptera</taxon>
        <taxon>Endopterygota</taxon>
        <taxon>Lepidoptera</taxon>
        <taxon>Glossata</taxon>
        <taxon>Ditrysia</taxon>
        <taxon>Tortricoidea</taxon>
        <taxon>Tortricidae</taxon>
        <taxon>Olethreutinae</taxon>
        <taxon>Grapholitini</taxon>
        <taxon>Grapholita</taxon>
    </lineage>
</organism>
<feature type="compositionally biased region" description="Low complexity" evidence="1">
    <location>
        <begin position="105"/>
        <end position="116"/>
    </location>
</feature>
<dbReference type="InterPro" id="IPR002068">
    <property type="entry name" value="A-crystallin/Hsp20_dom"/>
</dbReference>
<proteinExistence type="evidence at transcript level"/>
<dbReference type="CDD" id="cd00298">
    <property type="entry name" value="ACD_sHsps_p23-like"/>
    <property type="match status" value="1"/>
</dbReference>